<comment type="caution">
    <text evidence="3">The sequence shown here is derived from an EMBL/GenBank/DDBJ whole genome shotgun (WGS) entry which is preliminary data.</text>
</comment>
<feature type="transmembrane region" description="Helical" evidence="1">
    <location>
        <begin position="60"/>
        <end position="79"/>
    </location>
</feature>
<dbReference type="Pfam" id="PF07779">
    <property type="entry name" value="Cas1_AcylT"/>
    <property type="match status" value="1"/>
</dbReference>
<evidence type="ECO:0000256" key="1">
    <source>
        <dbReference type="SAM" id="Phobius"/>
    </source>
</evidence>
<evidence type="ECO:0000313" key="4">
    <source>
        <dbReference type="Proteomes" id="UP000485058"/>
    </source>
</evidence>
<gene>
    <name evidence="3" type="ORF">HaLaN_22997</name>
</gene>
<proteinExistence type="predicted"/>
<dbReference type="Proteomes" id="UP000485058">
    <property type="component" value="Unassembled WGS sequence"/>
</dbReference>
<dbReference type="AlphaFoldDB" id="A0A699ZRW5"/>
<organism evidence="3 4">
    <name type="scientific">Haematococcus lacustris</name>
    <name type="common">Green alga</name>
    <name type="synonym">Haematococcus pluvialis</name>
    <dbReference type="NCBI Taxonomy" id="44745"/>
    <lineage>
        <taxon>Eukaryota</taxon>
        <taxon>Viridiplantae</taxon>
        <taxon>Chlorophyta</taxon>
        <taxon>core chlorophytes</taxon>
        <taxon>Chlorophyceae</taxon>
        <taxon>CS clade</taxon>
        <taxon>Chlamydomonadales</taxon>
        <taxon>Haematococcaceae</taxon>
        <taxon>Haematococcus</taxon>
    </lineage>
</organism>
<feature type="domain" description="Cas1p 10 TM acyl transferase" evidence="2">
    <location>
        <begin position="7"/>
        <end position="55"/>
    </location>
</feature>
<evidence type="ECO:0000259" key="2">
    <source>
        <dbReference type="Pfam" id="PF07779"/>
    </source>
</evidence>
<keyword evidence="4" id="KW-1185">Reference proteome</keyword>
<sequence>MPDGQPKQLLVVLPGYPLVNFALVTAGYIFVSHRLFELTNAFKTLAVPHSNNQLLLRNTLLLMGTGALVYMAAACVMQLHAKFS</sequence>
<evidence type="ECO:0000313" key="3">
    <source>
        <dbReference type="EMBL" id="GFH25091.1"/>
    </source>
</evidence>
<protein>
    <submittedName>
        <fullName evidence="3">Cas1_acylT domain-containing protein</fullName>
    </submittedName>
</protein>
<dbReference type="EMBL" id="BLLF01002716">
    <property type="protein sequence ID" value="GFH25091.1"/>
    <property type="molecule type" value="Genomic_DNA"/>
</dbReference>
<keyword evidence="1" id="KW-0472">Membrane</keyword>
<name>A0A699ZRW5_HAELA</name>
<reference evidence="3 4" key="1">
    <citation type="submission" date="2020-02" db="EMBL/GenBank/DDBJ databases">
        <title>Draft genome sequence of Haematococcus lacustris strain NIES-144.</title>
        <authorList>
            <person name="Morimoto D."/>
            <person name="Nakagawa S."/>
            <person name="Yoshida T."/>
            <person name="Sawayama S."/>
        </authorList>
    </citation>
    <scope>NUCLEOTIDE SEQUENCE [LARGE SCALE GENOMIC DNA]</scope>
    <source>
        <strain evidence="3 4">NIES-144</strain>
    </source>
</reference>
<keyword evidence="1" id="KW-1133">Transmembrane helix</keyword>
<feature type="transmembrane region" description="Helical" evidence="1">
    <location>
        <begin position="9"/>
        <end position="31"/>
    </location>
</feature>
<accession>A0A699ZRW5</accession>
<keyword evidence="1" id="KW-0812">Transmembrane</keyword>
<dbReference type="InterPro" id="IPR012419">
    <property type="entry name" value="Cas1_AcylTrans_dom"/>
</dbReference>